<name>A0A2T5J2W0_9GAMM</name>
<dbReference type="Proteomes" id="UP000244223">
    <property type="component" value="Unassembled WGS sequence"/>
</dbReference>
<dbReference type="OrthoDB" id="6656383at2"/>
<evidence type="ECO:0000313" key="2">
    <source>
        <dbReference type="Proteomes" id="UP000244223"/>
    </source>
</evidence>
<reference evidence="1 2" key="1">
    <citation type="submission" date="2018-04" db="EMBL/GenBank/DDBJ databases">
        <title>Genomic Encyclopedia of Archaeal and Bacterial Type Strains, Phase II (KMG-II): from individual species to whole genera.</title>
        <authorList>
            <person name="Goeker M."/>
        </authorList>
    </citation>
    <scope>NUCLEOTIDE SEQUENCE [LARGE SCALE GENOMIC DNA]</scope>
    <source>
        <strain evidence="1 2">DSM 5822</strain>
    </source>
</reference>
<dbReference type="AlphaFoldDB" id="A0A2T5J2W0"/>
<evidence type="ECO:0000313" key="1">
    <source>
        <dbReference type="EMBL" id="PTQ90951.1"/>
    </source>
</evidence>
<dbReference type="EMBL" id="QAON01000001">
    <property type="protein sequence ID" value="PTQ90951.1"/>
    <property type="molecule type" value="Genomic_DNA"/>
</dbReference>
<sequence>MDWSQLLQYAAKAANLVKQAVDTLAEEHDIFLPESVLNTALSALASRSQHLHALSFQLHDDWFEVDLVFVYQQIEFGINASFDVEDITFDAHKQSVILRERRPIYVETRRFASSWQKLSFSLWAWWCQHIKKTTPLVDALQKIEGVSVKQGIYRLDFSSYIRRKPAIVASLYALEINTIKVLDKSLYLRGSADLRSLNLLNELYKFLPEERKDQPSKELKVVDSKQAEVEADILIDKILAGKFKDEH</sequence>
<accession>A0A2T5J2W0</accession>
<gene>
    <name evidence="1" type="ORF">C8N29_10120</name>
</gene>
<dbReference type="RefSeq" id="WP_107863985.1">
    <property type="nucleotide sequence ID" value="NZ_QAON01000001.1"/>
</dbReference>
<organism evidence="1 2">
    <name type="scientific">Agitococcus lubricus</name>
    <dbReference type="NCBI Taxonomy" id="1077255"/>
    <lineage>
        <taxon>Bacteria</taxon>
        <taxon>Pseudomonadati</taxon>
        <taxon>Pseudomonadota</taxon>
        <taxon>Gammaproteobacteria</taxon>
        <taxon>Moraxellales</taxon>
        <taxon>Moraxellaceae</taxon>
        <taxon>Agitococcus</taxon>
    </lineage>
</organism>
<protein>
    <submittedName>
        <fullName evidence="1">Uncharacterized protein</fullName>
    </submittedName>
</protein>
<keyword evidence="2" id="KW-1185">Reference proteome</keyword>
<comment type="caution">
    <text evidence="1">The sequence shown here is derived from an EMBL/GenBank/DDBJ whole genome shotgun (WGS) entry which is preliminary data.</text>
</comment>
<proteinExistence type="predicted"/>